<dbReference type="SMART" id="SM00368">
    <property type="entry name" value="LRR_RI"/>
    <property type="match status" value="3"/>
</dbReference>
<reference evidence="1 2" key="1">
    <citation type="submission" date="2024-10" db="EMBL/GenBank/DDBJ databases">
        <title>Updated reference genomes for cyclostephanoid diatoms.</title>
        <authorList>
            <person name="Roberts W.R."/>
            <person name="Alverson A.J."/>
        </authorList>
    </citation>
    <scope>NUCLEOTIDE SEQUENCE [LARGE SCALE GENOMIC DNA]</scope>
    <source>
        <strain evidence="1 2">AJA232-27</strain>
    </source>
</reference>
<dbReference type="SUPFAM" id="SSF52047">
    <property type="entry name" value="RNI-like"/>
    <property type="match status" value="1"/>
</dbReference>
<dbReference type="Gene3D" id="3.80.10.10">
    <property type="entry name" value="Ribonuclease Inhibitor"/>
    <property type="match status" value="1"/>
</dbReference>
<gene>
    <name evidence="1" type="ORF">ACHAWU_001292</name>
</gene>
<dbReference type="EMBL" id="JALLBG020000147">
    <property type="protein sequence ID" value="KAL3761776.1"/>
    <property type="molecule type" value="Genomic_DNA"/>
</dbReference>
<dbReference type="Pfam" id="PF13516">
    <property type="entry name" value="LRR_6"/>
    <property type="match status" value="3"/>
</dbReference>
<name>A0ABD3MCI4_9STRA</name>
<dbReference type="InterPro" id="IPR001611">
    <property type="entry name" value="Leu-rich_rpt"/>
</dbReference>
<dbReference type="Proteomes" id="UP001530293">
    <property type="component" value="Unassembled WGS sequence"/>
</dbReference>
<proteinExistence type="predicted"/>
<evidence type="ECO:0000313" key="1">
    <source>
        <dbReference type="EMBL" id="KAL3761776.1"/>
    </source>
</evidence>
<organism evidence="1 2">
    <name type="scientific">Discostella pseudostelligera</name>
    <dbReference type="NCBI Taxonomy" id="259834"/>
    <lineage>
        <taxon>Eukaryota</taxon>
        <taxon>Sar</taxon>
        <taxon>Stramenopiles</taxon>
        <taxon>Ochrophyta</taxon>
        <taxon>Bacillariophyta</taxon>
        <taxon>Coscinodiscophyceae</taxon>
        <taxon>Thalassiosirophycidae</taxon>
        <taxon>Stephanodiscales</taxon>
        <taxon>Stephanodiscaceae</taxon>
        <taxon>Discostella</taxon>
    </lineage>
</organism>
<sequence length="331" mass="37140">MGNVAIASIEGLMNFSDYIKLKKQRQIEYKRIRTIIPRLLAQLNNRDTTLTTLDLSGLGVDLHILRLLSLPLISGETRVQKLFLEYNKIGSEGATCIARIMSKDRHLQHVSLAHNPVGSVGVMAISSALGQNISLDRLDLSYCEIDDRGIQKLSTSLKSNRTLRFLNIEGNYPSSSGMYSLLKCIYDTSSIQSLWESNHTIRAFYGQRAIYSPSFPETATNRLIVRQLEHVLATCNRRYAETSGSSISTTSPNNNNNTALQSLNRIASCKILRHCTKDDKMQNWDCVESIEVEALAPQVFGWLAKHGTVGLMYSVIREMPWLVARKEDNVS</sequence>
<protein>
    <recommendedName>
        <fullName evidence="3">RNI-like protein</fullName>
    </recommendedName>
</protein>
<dbReference type="PANTHER" id="PTHR24114:SF2">
    <property type="entry name" value="F-BOX DOMAIN-CONTAINING PROTEIN-RELATED"/>
    <property type="match status" value="1"/>
</dbReference>
<dbReference type="AlphaFoldDB" id="A0ABD3MCI4"/>
<comment type="caution">
    <text evidence="1">The sequence shown here is derived from an EMBL/GenBank/DDBJ whole genome shotgun (WGS) entry which is preliminary data.</text>
</comment>
<evidence type="ECO:0000313" key="2">
    <source>
        <dbReference type="Proteomes" id="UP001530293"/>
    </source>
</evidence>
<accession>A0ABD3MCI4</accession>
<keyword evidence="2" id="KW-1185">Reference proteome</keyword>
<dbReference type="InterPro" id="IPR032675">
    <property type="entry name" value="LRR_dom_sf"/>
</dbReference>
<dbReference type="PANTHER" id="PTHR24114">
    <property type="entry name" value="LEUCINE RICH REPEAT FAMILY PROTEIN"/>
    <property type="match status" value="1"/>
</dbReference>
<evidence type="ECO:0008006" key="3">
    <source>
        <dbReference type="Google" id="ProtNLM"/>
    </source>
</evidence>
<dbReference type="InterPro" id="IPR052394">
    <property type="entry name" value="LRR-containing"/>
</dbReference>